<dbReference type="InterPro" id="IPR031703">
    <property type="entry name" value="Lipin_mid"/>
</dbReference>
<feature type="region of interest" description="Disordered" evidence="1">
    <location>
        <begin position="502"/>
        <end position="538"/>
    </location>
</feature>
<dbReference type="GeneTree" id="ENSGT00940000156313"/>
<evidence type="ECO:0000256" key="2">
    <source>
        <dbReference type="SAM" id="Phobius"/>
    </source>
</evidence>
<dbReference type="GO" id="GO:0009062">
    <property type="term" value="P:fatty acid catabolic process"/>
    <property type="evidence" value="ECO:0007669"/>
    <property type="project" value="TreeGrafter"/>
</dbReference>
<reference evidence="5" key="1">
    <citation type="submission" date="2025-08" db="UniProtKB">
        <authorList>
            <consortium name="Ensembl"/>
        </authorList>
    </citation>
    <scope>IDENTIFICATION</scope>
</reference>
<feature type="domain" description="Lipin N-terminal" evidence="3">
    <location>
        <begin position="51"/>
        <end position="157"/>
    </location>
</feature>
<dbReference type="GO" id="GO:0008195">
    <property type="term" value="F:phosphatidate phosphatase activity"/>
    <property type="evidence" value="ECO:0007669"/>
    <property type="project" value="TreeGrafter"/>
</dbReference>
<name>A0A8C4Q6U6_EPTBU</name>
<feature type="compositionally biased region" description="Basic and acidic residues" evidence="1">
    <location>
        <begin position="518"/>
        <end position="527"/>
    </location>
</feature>
<evidence type="ECO:0000313" key="5">
    <source>
        <dbReference type="Ensembl" id="ENSEBUP00000010906.1"/>
    </source>
</evidence>
<dbReference type="Pfam" id="PF16876">
    <property type="entry name" value="Lipin_mid"/>
    <property type="match status" value="1"/>
</dbReference>
<dbReference type="GO" id="GO:0045944">
    <property type="term" value="P:positive regulation of transcription by RNA polymerase II"/>
    <property type="evidence" value="ECO:0007669"/>
    <property type="project" value="TreeGrafter"/>
</dbReference>
<feature type="region of interest" description="Disordered" evidence="1">
    <location>
        <begin position="553"/>
        <end position="579"/>
    </location>
</feature>
<feature type="transmembrane region" description="Helical" evidence="2">
    <location>
        <begin position="673"/>
        <end position="698"/>
    </location>
</feature>
<feature type="region of interest" description="Disordered" evidence="1">
    <location>
        <begin position="350"/>
        <end position="438"/>
    </location>
</feature>
<dbReference type="GO" id="GO:0019432">
    <property type="term" value="P:triglyceride biosynthetic process"/>
    <property type="evidence" value="ECO:0007669"/>
    <property type="project" value="TreeGrafter"/>
</dbReference>
<keyword evidence="2" id="KW-0812">Transmembrane</keyword>
<feature type="compositionally biased region" description="Basic residues" evidence="1">
    <location>
        <begin position="206"/>
        <end position="215"/>
    </location>
</feature>
<dbReference type="GO" id="GO:0032869">
    <property type="term" value="P:cellular response to insulin stimulus"/>
    <property type="evidence" value="ECO:0007669"/>
    <property type="project" value="TreeGrafter"/>
</dbReference>
<evidence type="ECO:0000259" key="3">
    <source>
        <dbReference type="Pfam" id="PF04571"/>
    </source>
</evidence>
<dbReference type="PANTHER" id="PTHR12181">
    <property type="entry name" value="LIPIN"/>
    <property type="match status" value="1"/>
</dbReference>
<keyword evidence="2" id="KW-0472">Membrane</keyword>
<dbReference type="InterPro" id="IPR007651">
    <property type="entry name" value="Lipin_N"/>
</dbReference>
<dbReference type="PANTHER" id="PTHR12181:SF12">
    <property type="entry name" value="PHOSPHATIDATE PHOSPHATASE"/>
    <property type="match status" value="1"/>
</dbReference>
<feature type="domain" description="Lipin middle" evidence="4">
    <location>
        <begin position="598"/>
        <end position="671"/>
    </location>
</feature>
<dbReference type="AlphaFoldDB" id="A0A8C4Q6U6"/>
<dbReference type="Pfam" id="PF04571">
    <property type="entry name" value="Lipin_N"/>
    <property type="match status" value="1"/>
</dbReference>
<proteinExistence type="predicted"/>
<dbReference type="GO" id="GO:0005634">
    <property type="term" value="C:nucleus"/>
    <property type="evidence" value="ECO:0007669"/>
    <property type="project" value="TreeGrafter"/>
</dbReference>
<evidence type="ECO:0000259" key="4">
    <source>
        <dbReference type="Pfam" id="PF16876"/>
    </source>
</evidence>
<keyword evidence="2" id="KW-1133">Transmembrane helix</keyword>
<dbReference type="Ensembl" id="ENSEBUT00000011462.1">
    <property type="protein sequence ID" value="ENSEBUP00000010906.1"/>
    <property type="gene ID" value="ENSEBUG00000006999.1"/>
</dbReference>
<dbReference type="GO" id="GO:0003713">
    <property type="term" value="F:transcription coactivator activity"/>
    <property type="evidence" value="ECO:0007669"/>
    <property type="project" value="TreeGrafter"/>
</dbReference>
<evidence type="ECO:0000313" key="6">
    <source>
        <dbReference type="Proteomes" id="UP000694388"/>
    </source>
</evidence>
<feature type="compositionally biased region" description="Polar residues" evidence="1">
    <location>
        <begin position="407"/>
        <end position="426"/>
    </location>
</feature>
<sequence length="721" mass="79317">MNCSYFPSTFPDVPFCCVNTTLPVGERNDRGGGRRTTEEVNPRRANLSQTMNYIGQLAGQMVVTAKELYRGINPATLTGCIDIVVVKQPDGSCNCSPFHVRFGKMGVLRSREKVVDIEINGEPVDLHMKLGDNGEAFFVNETESTEEPVPPYLATSPISVDGAQLMAANLQNVSDGEGGRETSPEPPVSGGGGSGLDGLGSGNTSVRRRRKRRKRSEVEGHKKVGEQSSEEELFDLEIGGQEEKARSQAAVRPTSICLEPEINTTTFFGEVLNHHSDGEWCPLDSHELRSLSPKSDTELLTKSVNCEVPMLWPWGEFPEATKLERTMRINPVSRLHIQSSEETHFQVIYSPVPSDSGDIVTTSESIEVPSASPPFSPLSLPQREEDEDDDRDEHEDDDNDDENDNNGCSVSELITVSQPNSYTVMPSTPPPSLNSEHELADIEARQSEPEMQSKSQDQLDNLAITAVQQQLQLHLETTSSAPVDTPTSTSATADATSVITTAPAFASETTKAPGKQDSPSKKKEGQKRSRHQGPSDIYLDDLTELEPEVAARYFPKSEGGERVRQLSGDSQPDTQFPRCSADSGTDCQFDSDGDLPAVSLSLCGGLCENEEISIAKFEEQLVQFSHLSENPSIVEDPNLVVRISNKYYNWAVASPIILSMHVFQKNLPKVTLLFYHFLFLIFFNFLACLSFISLMGLIERQHVVHYKYIGSPSMSLHEGVK</sequence>
<accession>A0A8C4Q6U6</accession>
<protein>
    <submittedName>
        <fullName evidence="5">Lipin 2</fullName>
    </submittedName>
</protein>
<evidence type="ECO:0000256" key="1">
    <source>
        <dbReference type="SAM" id="MobiDB-lite"/>
    </source>
</evidence>
<feature type="compositionally biased region" description="Basic and acidic residues" evidence="1">
    <location>
        <begin position="216"/>
        <end position="225"/>
    </location>
</feature>
<feature type="compositionally biased region" description="Gly residues" evidence="1">
    <location>
        <begin position="189"/>
        <end position="201"/>
    </location>
</feature>
<organism evidence="5 6">
    <name type="scientific">Eptatretus burgeri</name>
    <name type="common">Inshore hagfish</name>
    <dbReference type="NCBI Taxonomy" id="7764"/>
    <lineage>
        <taxon>Eukaryota</taxon>
        <taxon>Metazoa</taxon>
        <taxon>Chordata</taxon>
        <taxon>Craniata</taxon>
        <taxon>Vertebrata</taxon>
        <taxon>Cyclostomata</taxon>
        <taxon>Myxini</taxon>
        <taxon>Myxiniformes</taxon>
        <taxon>Myxinidae</taxon>
        <taxon>Eptatretinae</taxon>
        <taxon>Eptatretus</taxon>
    </lineage>
</organism>
<feature type="region of interest" description="Disordered" evidence="1">
    <location>
        <begin position="173"/>
        <end position="233"/>
    </location>
</feature>
<feature type="compositionally biased region" description="Acidic residues" evidence="1">
    <location>
        <begin position="384"/>
        <end position="404"/>
    </location>
</feature>
<keyword evidence="6" id="KW-1185">Reference proteome</keyword>
<dbReference type="Proteomes" id="UP000694388">
    <property type="component" value="Unplaced"/>
</dbReference>
<dbReference type="OMA" id="WSTENRN"/>
<reference evidence="5" key="2">
    <citation type="submission" date="2025-09" db="UniProtKB">
        <authorList>
            <consortium name="Ensembl"/>
        </authorList>
    </citation>
    <scope>IDENTIFICATION</scope>
</reference>
<dbReference type="InterPro" id="IPR026058">
    <property type="entry name" value="LIPIN"/>
</dbReference>